<evidence type="ECO:0008006" key="4">
    <source>
        <dbReference type="Google" id="ProtNLM"/>
    </source>
</evidence>
<evidence type="ECO:0000256" key="1">
    <source>
        <dbReference type="SAM" id="MobiDB-lite"/>
    </source>
</evidence>
<dbReference type="Proteomes" id="UP000026960">
    <property type="component" value="Chromosome 8"/>
</dbReference>
<dbReference type="Gramene" id="OBART08G16340.1">
    <property type="protein sequence ID" value="OBART08G16340.1"/>
    <property type="gene ID" value="OBART08G16340"/>
</dbReference>
<feature type="region of interest" description="Disordered" evidence="1">
    <location>
        <begin position="238"/>
        <end position="259"/>
    </location>
</feature>
<dbReference type="AlphaFoldDB" id="A0A0D3H0T4"/>
<evidence type="ECO:0000313" key="3">
    <source>
        <dbReference type="Proteomes" id="UP000026960"/>
    </source>
</evidence>
<reference evidence="2" key="1">
    <citation type="journal article" date="2009" name="Rice">
        <title>De Novo Next Generation Sequencing of Plant Genomes.</title>
        <authorList>
            <person name="Rounsley S."/>
            <person name="Marri P.R."/>
            <person name="Yu Y."/>
            <person name="He R."/>
            <person name="Sisneros N."/>
            <person name="Goicoechea J.L."/>
            <person name="Lee S.J."/>
            <person name="Angelova A."/>
            <person name="Kudrna D."/>
            <person name="Luo M."/>
            <person name="Affourtit J."/>
            <person name="Desany B."/>
            <person name="Knight J."/>
            <person name="Niazi F."/>
            <person name="Egholm M."/>
            <person name="Wing R.A."/>
        </authorList>
    </citation>
    <scope>NUCLEOTIDE SEQUENCE [LARGE SCALE GENOMIC DNA]</scope>
    <source>
        <strain evidence="2">cv. IRGC 105608</strain>
    </source>
</reference>
<dbReference type="EnsemblPlants" id="OBART08G16340.1">
    <property type="protein sequence ID" value="OBART08G16340.1"/>
    <property type="gene ID" value="OBART08G16340"/>
</dbReference>
<dbReference type="HOGENOM" id="CLU_093997_0_0_1"/>
<accession>A0A0D3H0T4</accession>
<protein>
    <recommendedName>
        <fullName evidence="4">DUF834 domain-containing protein</fullName>
    </recommendedName>
</protein>
<evidence type="ECO:0000313" key="2">
    <source>
        <dbReference type="EnsemblPlants" id="OBART08G16340.1"/>
    </source>
</evidence>
<sequence>MVGWVLCVVARLGDLGEPEAERGEDEDVAGLDAREQAVGVHDAEGEHGQGELLPLHADEELLPLLHATTGAIGANNGKAGGEEDVLEEVWKAWCRREARRWPSSWRGEGVRWRMRRERRSGVSWGRKREREAGGGRRHGGEVAMEGGYEEEVRSSPASGGRVKCGSSSVGVGAGIANWDGLEVSREAGCHHQRTRWGGRWEARRGLLGVGMGRRFLDGELRLGVRPWMSHLARHRVRRAGRQGGGEARRGRGRELTEID</sequence>
<dbReference type="PaxDb" id="65489-OBART08G16340.1"/>
<name>A0A0D3H0T4_9ORYZ</name>
<organism evidence="2">
    <name type="scientific">Oryza barthii</name>
    <dbReference type="NCBI Taxonomy" id="65489"/>
    <lineage>
        <taxon>Eukaryota</taxon>
        <taxon>Viridiplantae</taxon>
        <taxon>Streptophyta</taxon>
        <taxon>Embryophyta</taxon>
        <taxon>Tracheophyta</taxon>
        <taxon>Spermatophyta</taxon>
        <taxon>Magnoliopsida</taxon>
        <taxon>Liliopsida</taxon>
        <taxon>Poales</taxon>
        <taxon>Poaceae</taxon>
        <taxon>BOP clade</taxon>
        <taxon>Oryzoideae</taxon>
        <taxon>Oryzeae</taxon>
        <taxon>Oryzinae</taxon>
        <taxon>Oryza</taxon>
    </lineage>
</organism>
<reference evidence="2" key="2">
    <citation type="submission" date="2015-03" db="UniProtKB">
        <authorList>
            <consortium name="EnsemblPlants"/>
        </authorList>
    </citation>
    <scope>IDENTIFICATION</scope>
</reference>
<proteinExistence type="predicted"/>
<feature type="compositionally biased region" description="Basic and acidic residues" evidence="1">
    <location>
        <begin position="246"/>
        <end position="259"/>
    </location>
</feature>
<keyword evidence="3" id="KW-1185">Reference proteome</keyword>